<dbReference type="Gene3D" id="3.30.710.10">
    <property type="entry name" value="Potassium Channel Kv1.1, Chain A"/>
    <property type="match status" value="1"/>
</dbReference>
<dbReference type="Gene3D" id="2.120.10.30">
    <property type="entry name" value="TolB, C-terminal domain"/>
    <property type="match status" value="2"/>
</dbReference>
<reference evidence="6" key="1">
    <citation type="journal article" date="2020" name="bioRxiv">
        <title>Comparative genomics of Chlamydomonas.</title>
        <authorList>
            <person name="Craig R.J."/>
            <person name="Hasan A.R."/>
            <person name="Ness R.W."/>
            <person name="Keightley P.D."/>
        </authorList>
    </citation>
    <scope>NUCLEOTIDE SEQUENCE</scope>
    <source>
        <strain evidence="6">CCAP 11/70</strain>
    </source>
</reference>
<dbReference type="GO" id="GO:0005737">
    <property type="term" value="C:cytoplasm"/>
    <property type="evidence" value="ECO:0007669"/>
    <property type="project" value="TreeGrafter"/>
</dbReference>
<evidence type="ECO:0000256" key="3">
    <source>
        <dbReference type="ARBA" id="ARBA00023043"/>
    </source>
</evidence>
<dbReference type="InterPro" id="IPR044515">
    <property type="entry name" value="ABTB1"/>
</dbReference>
<keyword evidence="7" id="KW-1185">Reference proteome</keyword>
<name>A0A835XS48_9CHLO</name>
<feature type="compositionally biased region" description="Pro residues" evidence="4">
    <location>
        <begin position="262"/>
        <end position="272"/>
    </location>
</feature>
<dbReference type="SMART" id="SM00225">
    <property type="entry name" value="BTB"/>
    <property type="match status" value="1"/>
</dbReference>
<dbReference type="EMBL" id="JAEHOE010000081">
    <property type="protein sequence ID" value="KAG2488670.1"/>
    <property type="molecule type" value="Genomic_DNA"/>
</dbReference>
<evidence type="ECO:0000256" key="1">
    <source>
        <dbReference type="ARBA" id="ARBA00004906"/>
    </source>
</evidence>
<keyword evidence="2" id="KW-0677">Repeat</keyword>
<dbReference type="PROSITE" id="PS50097">
    <property type="entry name" value="BTB"/>
    <property type="match status" value="1"/>
</dbReference>
<dbReference type="SUPFAM" id="SSF54695">
    <property type="entry name" value="POZ domain"/>
    <property type="match status" value="1"/>
</dbReference>
<dbReference type="CDD" id="cd18186">
    <property type="entry name" value="BTB_POZ_ZBTB_KLHL-like"/>
    <property type="match status" value="1"/>
</dbReference>
<feature type="region of interest" description="Disordered" evidence="4">
    <location>
        <begin position="181"/>
        <end position="223"/>
    </location>
</feature>
<comment type="pathway">
    <text evidence="1">Protein modification; protein ubiquitination.</text>
</comment>
<organism evidence="6 7">
    <name type="scientific">Edaphochlamys debaryana</name>
    <dbReference type="NCBI Taxonomy" id="47281"/>
    <lineage>
        <taxon>Eukaryota</taxon>
        <taxon>Viridiplantae</taxon>
        <taxon>Chlorophyta</taxon>
        <taxon>core chlorophytes</taxon>
        <taxon>Chlorophyceae</taxon>
        <taxon>CS clade</taxon>
        <taxon>Chlamydomonadales</taxon>
        <taxon>Chlamydomonadales incertae sedis</taxon>
        <taxon>Edaphochlamys</taxon>
    </lineage>
</organism>
<gene>
    <name evidence="6" type="ORF">HYH03_012831</name>
</gene>
<sequence length="611" mass="64286">MDTDSYLTASIKPVVSWHGRDSIEGVVERPLPDGSDYELLIALDCDGEYELAVVRKYGKAFVCNGETLAIFKEEAPAPGSGSRRKRYDLPGKPRAPIFDRYSNCVFLAVETHTGSAIMRLAEDNTLTVLAGSLLRTGKADGPGSLAIFEGIRHLASDHAGCLYAASFSSIRRIALPESLRAKAPPHRADTGAGASCSGAAAPPPASGRGGRATAGGGREDGRGSGRFAARLTYEAVVSTLGLDDDGAGHHISGLAFVTGRPRPGPSAGPGPSPNSRDTRAPGARGDLLFAYPGCIYRITIDSGPAGSVGWPVLLAGDHDAVGQADGVGGAAQFEKVSGSVAEAGGGVIAVDSYALRRVELDGTVSSVVQRLWDSKYCLPTILPEGQLALCNSREAKIRLLDLGLSPVPLRPPAPAPTGPEPGSLAADLSALLESGPVEGETPTSDLKLRVGGRVFPVHRAILSARCPYFRRRPGGGFSDASAEELDLPDADAMQALLRWMYSGCLPPELPASLLQPLAELSDRLGLMQLCRAAQVRILEAVCPQSVVEALLWAEQRGDAFTELLSGLKDWYLEHTAEVMETALESLRRLASESPGLSVELQVAGFKRARTK</sequence>
<dbReference type="InterPro" id="IPR011042">
    <property type="entry name" value="6-blade_b-propeller_TolB-like"/>
</dbReference>
<keyword evidence="3" id="KW-0040">ANK repeat</keyword>
<dbReference type="PANTHER" id="PTHR46231">
    <property type="entry name" value="ANKYRIN REPEAT AND BTB/POZ DOMAIN-CONTAINING PROTEIN 1"/>
    <property type="match status" value="1"/>
</dbReference>
<dbReference type="InterPro" id="IPR011333">
    <property type="entry name" value="SKP1/BTB/POZ_sf"/>
</dbReference>
<evidence type="ECO:0000313" key="7">
    <source>
        <dbReference type="Proteomes" id="UP000612055"/>
    </source>
</evidence>
<dbReference type="Pfam" id="PF00651">
    <property type="entry name" value="BTB"/>
    <property type="match status" value="1"/>
</dbReference>
<proteinExistence type="predicted"/>
<feature type="domain" description="BTB" evidence="5">
    <location>
        <begin position="444"/>
        <end position="509"/>
    </location>
</feature>
<dbReference type="InterPro" id="IPR000210">
    <property type="entry name" value="BTB/POZ_dom"/>
</dbReference>
<feature type="compositionally biased region" description="Low complexity" evidence="4">
    <location>
        <begin position="191"/>
        <end position="200"/>
    </location>
</feature>
<protein>
    <recommendedName>
        <fullName evidence="5">BTB domain-containing protein</fullName>
    </recommendedName>
</protein>
<dbReference type="PANTHER" id="PTHR46231:SF1">
    <property type="entry name" value="ANKYRIN REPEAT AND BTB_POZ DOMAIN-CONTAINING PROTEIN 1"/>
    <property type="match status" value="1"/>
</dbReference>
<dbReference type="GO" id="GO:0000151">
    <property type="term" value="C:ubiquitin ligase complex"/>
    <property type="evidence" value="ECO:0007669"/>
    <property type="project" value="TreeGrafter"/>
</dbReference>
<evidence type="ECO:0000256" key="2">
    <source>
        <dbReference type="ARBA" id="ARBA00022737"/>
    </source>
</evidence>
<comment type="caution">
    <text evidence="6">The sequence shown here is derived from an EMBL/GenBank/DDBJ whole genome shotgun (WGS) entry which is preliminary data.</text>
</comment>
<evidence type="ECO:0000256" key="4">
    <source>
        <dbReference type="SAM" id="MobiDB-lite"/>
    </source>
</evidence>
<accession>A0A835XS48</accession>
<evidence type="ECO:0000313" key="6">
    <source>
        <dbReference type="EMBL" id="KAG2488670.1"/>
    </source>
</evidence>
<dbReference type="Proteomes" id="UP000612055">
    <property type="component" value="Unassembled WGS sequence"/>
</dbReference>
<dbReference type="OrthoDB" id="537338at2759"/>
<dbReference type="AlphaFoldDB" id="A0A835XS48"/>
<evidence type="ECO:0000259" key="5">
    <source>
        <dbReference type="PROSITE" id="PS50097"/>
    </source>
</evidence>
<feature type="region of interest" description="Disordered" evidence="4">
    <location>
        <begin position="253"/>
        <end position="281"/>
    </location>
</feature>
<feature type="compositionally biased region" description="Gly residues" evidence="4">
    <location>
        <begin position="207"/>
        <end position="216"/>
    </location>
</feature>